<reference evidence="1 2" key="1">
    <citation type="submission" date="2021-03" db="EMBL/GenBank/DDBJ databases">
        <title>Genomic Encyclopedia of Type Strains, Phase IV (KMG-IV): sequencing the most valuable type-strain genomes for metagenomic binning, comparative biology and taxonomic classification.</title>
        <authorList>
            <person name="Goeker M."/>
        </authorList>
    </citation>
    <scope>NUCLEOTIDE SEQUENCE [LARGE SCALE GENOMIC DNA]</scope>
    <source>
        <strain evidence="1 2">DSM 26048</strain>
    </source>
</reference>
<dbReference type="Proteomes" id="UP001519287">
    <property type="component" value="Unassembled WGS sequence"/>
</dbReference>
<gene>
    <name evidence="1" type="ORF">J2Z66_003494</name>
</gene>
<keyword evidence="2" id="KW-1185">Reference proteome</keyword>
<evidence type="ECO:0000313" key="1">
    <source>
        <dbReference type="EMBL" id="MBP1991886.1"/>
    </source>
</evidence>
<dbReference type="EMBL" id="JAGGLB010000011">
    <property type="protein sequence ID" value="MBP1991886.1"/>
    <property type="molecule type" value="Genomic_DNA"/>
</dbReference>
<name>A0ABS4IYD5_9BACL</name>
<comment type="caution">
    <text evidence="1">The sequence shown here is derived from an EMBL/GenBank/DDBJ whole genome shotgun (WGS) entry which is preliminary data.</text>
</comment>
<proteinExistence type="predicted"/>
<protein>
    <submittedName>
        <fullName evidence="1">Uncharacterized protein</fullName>
    </submittedName>
</protein>
<dbReference type="RefSeq" id="WP_209972615.1">
    <property type="nucleotide sequence ID" value="NZ_JAGGLB010000011.1"/>
</dbReference>
<evidence type="ECO:0000313" key="2">
    <source>
        <dbReference type="Proteomes" id="UP001519287"/>
    </source>
</evidence>
<accession>A0ABS4IYD5</accession>
<organism evidence="1 2">
    <name type="scientific">Paenibacillus eucommiae</name>
    <dbReference type="NCBI Taxonomy" id="1355755"/>
    <lineage>
        <taxon>Bacteria</taxon>
        <taxon>Bacillati</taxon>
        <taxon>Bacillota</taxon>
        <taxon>Bacilli</taxon>
        <taxon>Bacillales</taxon>
        <taxon>Paenibacillaceae</taxon>
        <taxon>Paenibacillus</taxon>
    </lineage>
</organism>
<sequence length="93" mass="10785">MDDVMVTYENLALEEDTLVQRIRVCEDCVSVILDYISNKNDSTHILTVEDIVSAIHVIEQDLQTELLHLKLEKGVLANKIKWIKYKDSKENVR</sequence>